<reference evidence="3" key="1">
    <citation type="journal article" date="2006" name="PLoS Biol.">
        <title>Macronuclear genome sequence of the ciliate Tetrahymena thermophila, a model eukaryote.</title>
        <authorList>
            <person name="Eisen J.A."/>
            <person name="Coyne R.S."/>
            <person name="Wu M."/>
            <person name="Wu D."/>
            <person name="Thiagarajan M."/>
            <person name="Wortman J.R."/>
            <person name="Badger J.H."/>
            <person name="Ren Q."/>
            <person name="Amedeo P."/>
            <person name="Jones K.M."/>
            <person name="Tallon L.J."/>
            <person name="Delcher A.L."/>
            <person name="Salzberg S.L."/>
            <person name="Silva J.C."/>
            <person name="Haas B.J."/>
            <person name="Majoros W.H."/>
            <person name="Farzad M."/>
            <person name="Carlton J.M."/>
            <person name="Smith R.K. Jr."/>
            <person name="Garg J."/>
            <person name="Pearlman R.E."/>
            <person name="Karrer K.M."/>
            <person name="Sun L."/>
            <person name="Manning G."/>
            <person name="Elde N.C."/>
            <person name="Turkewitz A.P."/>
            <person name="Asai D.J."/>
            <person name="Wilkes D.E."/>
            <person name="Wang Y."/>
            <person name="Cai H."/>
            <person name="Collins K."/>
            <person name="Stewart B.A."/>
            <person name="Lee S.R."/>
            <person name="Wilamowska K."/>
            <person name="Weinberg Z."/>
            <person name="Ruzzo W.L."/>
            <person name="Wloga D."/>
            <person name="Gaertig J."/>
            <person name="Frankel J."/>
            <person name="Tsao C.-C."/>
            <person name="Gorovsky M.A."/>
            <person name="Keeling P.J."/>
            <person name="Waller R.F."/>
            <person name="Patron N.J."/>
            <person name="Cherry J.M."/>
            <person name="Stover N.A."/>
            <person name="Krieger C.J."/>
            <person name="del Toro C."/>
            <person name="Ryder H.F."/>
            <person name="Williamson S.C."/>
            <person name="Barbeau R.A."/>
            <person name="Hamilton E.P."/>
            <person name="Orias E."/>
        </authorList>
    </citation>
    <scope>NUCLEOTIDE SEQUENCE [LARGE SCALE GENOMIC DNA]</scope>
    <source>
        <strain evidence="3">SB210</strain>
    </source>
</reference>
<evidence type="ECO:0000313" key="3">
    <source>
        <dbReference type="Proteomes" id="UP000009168"/>
    </source>
</evidence>
<dbReference type="KEGG" id="tet:TTHERM_000755823"/>
<feature type="transmembrane region" description="Helical" evidence="1">
    <location>
        <begin position="25"/>
        <end position="53"/>
    </location>
</feature>
<keyword evidence="3" id="KW-1185">Reference proteome</keyword>
<dbReference type="AlphaFoldDB" id="W7XD19"/>
<dbReference type="RefSeq" id="XP_012655747.1">
    <property type="nucleotide sequence ID" value="XM_012800293.1"/>
</dbReference>
<dbReference type="InParanoid" id="W7XD19"/>
<evidence type="ECO:0000313" key="2">
    <source>
        <dbReference type="EMBL" id="EWS71706.1"/>
    </source>
</evidence>
<evidence type="ECO:0000256" key="1">
    <source>
        <dbReference type="SAM" id="Phobius"/>
    </source>
</evidence>
<accession>W7XD19</accession>
<keyword evidence="1" id="KW-1133">Transmembrane helix</keyword>
<keyword evidence="1" id="KW-0472">Membrane</keyword>
<organism evidence="2 3">
    <name type="scientific">Tetrahymena thermophila (strain SB210)</name>
    <dbReference type="NCBI Taxonomy" id="312017"/>
    <lineage>
        <taxon>Eukaryota</taxon>
        <taxon>Sar</taxon>
        <taxon>Alveolata</taxon>
        <taxon>Ciliophora</taxon>
        <taxon>Intramacronucleata</taxon>
        <taxon>Oligohymenophorea</taxon>
        <taxon>Hymenostomatida</taxon>
        <taxon>Tetrahymenina</taxon>
        <taxon>Tetrahymenidae</taxon>
        <taxon>Tetrahymena</taxon>
    </lineage>
</organism>
<name>W7XD19_TETTS</name>
<sequence length="129" mass="15261">MLVFDYNLSFQVVVVLIVNSYCESIVIYLLALLFSLSFLFINVNSFLFQYIFLSINSKLENRKSSNSNYIVSIQAKRQTNQANNHLGFLQIFSNKFEKYYNYLFIMFFFILANSLTQQYFIKAKQIFVS</sequence>
<dbReference type="Proteomes" id="UP000009168">
    <property type="component" value="Unassembled WGS sequence"/>
</dbReference>
<dbReference type="GeneID" id="24440527"/>
<gene>
    <name evidence="2" type="ORF">TTHERM_000755823</name>
</gene>
<dbReference type="EMBL" id="GG662437">
    <property type="protein sequence ID" value="EWS71706.1"/>
    <property type="molecule type" value="Genomic_DNA"/>
</dbReference>
<keyword evidence="1 2" id="KW-0812">Transmembrane</keyword>
<protein>
    <submittedName>
        <fullName evidence="2">Transmembrane protein, putative</fullName>
    </submittedName>
</protein>
<feature type="transmembrane region" description="Helical" evidence="1">
    <location>
        <begin position="99"/>
        <end position="121"/>
    </location>
</feature>
<proteinExistence type="predicted"/>